<dbReference type="AlphaFoldDB" id="A0A2A7MF71"/>
<proteinExistence type="predicted"/>
<organism evidence="3 5">
    <name type="scientific">Clostridium neonatale</name>
    <dbReference type="NCBI Taxonomy" id="137838"/>
    <lineage>
        <taxon>Bacteria</taxon>
        <taxon>Bacillati</taxon>
        <taxon>Bacillota</taxon>
        <taxon>Clostridia</taxon>
        <taxon>Eubacteriales</taxon>
        <taxon>Clostridiaceae</taxon>
        <taxon>Clostridium</taxon>
    </lineage>
</organism>
<dbReference type="Proteomes" id="UP000431451">
    <property type="component" value="Unassembled WGS sequence"/>
</dbReference>
<evidence type="ECO:0000313" key="5">
    <source>
        <dbReference type="Proteomes" id="UP000220840"/>
    </source>
</evidence>
<evidence type="ECO:0000313" key="1">
    <source>
        <dbReference type="EMBL" id="CAG9709211.1"/>
    </source>
</evidence>
<dbReference type="EMBL" id="CAMTCP010000288">
    <property type="protein sequence ID" value="CAI3692027.1"/>
    <property type="molecule type" value="Genomic_DNA"/>
</dbReference>
<name>A0A2A7MF71_9CLOT</name>
<reference evidence="4 6" key="2">
    <citation type="submission" date="2018-06" db="EMBL/GenBank/DDBJ databases">
        <authorList>
            <consortium name="IHU Genomes"/>
        </authorList>
    </citation>
    <scope>NUCLEOTIDE SEQUENCE [LARGE SCALE GENOMIC DNA]</scope>
    <source>
        <strain evidence="4 6">NEC25</strain>
    </source>
</reference>
<dbReference type="GeneID" id="68876834"/>
<dbReference type="EMBL" id="PDCJ01000001">
    <property type="protein sequence ID" value="PEG30492.1"/>
    <property type="molecule type" value="Genomic_DNA"/>
</dbReference>
<dbReference type="Proteomes" id="UP000220840">
    <property type="component" value="Unassembled WGS sequence"/>
</dbReference>
<dbReference type="EMBL" id="CAKJVE010000004">
    <property type="protein sequence ID" value="CAG9709211.1"/>
    <property type="molecule type" value="Genomic_DNA"/>
</dbReference>
<dbReference type="Proteomes" id="UP000789738">
    <property type="component" value="Unassembled WGS sequence"/>
</dbReference>
<dbReference type="Proteomes" id="UP001189143">
    <property type="component" value="Unassembled WGS sequence"/>
</dbReference>
<sequence length="170" mass="19898">MLTATEERNLEYIEQRARHNIRGKNFFTTTDVLEEAFWMSKDKAYEVLKNILGRKTIRNSPDAIVDEYIDMLKKGYASIEEQIDIFGGDKASRVESTARIRFKKFAGGTFIDALREVYNVEEDEIMPLIGRYLGSLESQVFSYTIDQESFQRYLESNVEELDAQFKRFMD</sequence>
<dbReference type="OrthoDB" id="1899885at2"/>
<evidence type="ECO:0000313" key="4">
    <source>
        <dbReference type="EMBL" id="VCT83887.1"/>
    </source>
</evidence>
<evidence type="ECO:0000313" key="3">
    <source>
        <dbReference type="EMBL" id="PEG30492.1"/>
    </source>
</evidence>
<dbReference type="EMBL" id="UWJD01000001">
    <property type="protein sequence ID" value="VCT83887.1"/>
    <property type="molecule type" value="Genomic_DNA"/>
</dbReference>
<protein>
    <submittedName>
        <fullName evidence="3">Uncharacterized protein</fullName>
    </submittedName>
</protein>
<gene>
    <name evidence="2" type="ORF">CNEO2_860020</name>
    <name evidence="1" type="ORF">CNEO_44062</name>
    <name evidence="4" type="ORF">CNEONATNEC25_01485</name>
    <name evidence="3" type="ORF">CQ394_01855</name>
</gene>
<evidence type="ECO:0000313" key="6">
    <source>
        <dbReference type="Proteomes" id="UP000431451"/>
    </source>
</evidence>
<evidence type="ECO:0000313" key="2">
    <source>
        <dbReference type="EMBL" id="CAI3692027.1"/>
    </source>
</evidence>
<reference evidence="3 5" key="1">
    <citation type="submission" date="2017-10" db="EMBL/GenBank/DDBJ databases">
        <title>Effective Description of Clostridium neonatale sp. nov. linked to necrotizing enterocolitis in neonates and a clarification of species assignable to the genus Clostridium (Prazmowski 1880) emend. Lawson and Rainey 2016.</title>
        <authorList>
            <person name="Bernard K."/>
            <person name="Burdz T."/>
            <person name="Wiebe D."/>
            <person name="Balcewich B."/>
            <person name="Alfa M."/>
            <person name="Bernier A.-M."/>
        </authorList>
    </citation>
    <scope>NUCLEOTIDE SEQUENCE [LARGE SCALE GENOMIC DNA]</scope>
    <source>
        <strain evidence="3 5">LCDC99A005</strain>
    </source>
</reference>
<keyword evidence="5" id="KW-1185">Reference proteome</keyword>
<dbReference type="RefSeq" id="WP_058294666.1">
    <property type="nucleotide sequence ID" value="NZ_CAKJVD010000032.1"/>
</dbReference>
<dbReference type="STRING" id="137838.GCA_001458595_01820"/>
<reference evidence="2" key="4">
    <citation type="submission" date="2022-10" db="EMBL/GenBank/DDBJ databases">
        <authorList>
            <person name="Aires J."/>
            <person name="Mesa V."/>
        </authorList>
    </citation>
    <scope>NUCLEOTIDE SEQUENCE</scope>
    <source>
        <strain evidence="2">Clostridium neonatale JD116</strain>
    </source>
</reference>
<reference evidence="1" key="3">
    <citation type="submission" date="2021-10" db="EMBL/GenBank/DDBJ databases">
        <authorList>
            <person name="Mesa V."/>
        </authorList>
    </citation>
    <scope>NUCLEOTIDE SEQUENCE</scope>
    <source>
        <strain evidence="1">CC3_PB</strain>
    </source>
</reference>
<accession>A0A2A7MF71</accession>